<evidence type="ECO:0000313" key="1">
    <source>
        <dbReference type="EMBL" id="CAE0836582.1"/>
    </source>
</evidence>
<proteinExistence type="predicted"/>
<organism evidence="1">
    <name type="scientific">Eutreptiella gymnastica</name>
    <dbReference type="NCBI Taxonomy" id="73025"/>
    <lineage>
        <taxon>Eukaryota</taxon>
        <taxon>Discoba</taxon>
        <taxon>Euglenozoa</taxon>
        <taxon>Euglenida</taxon>
        <taxon>Spirocuta</taxon>
        <taxon>Euglenophyceae</taxon>
        <taxon>Eutreptiales</taxon>
        <taxon>Eutreptiaceae</taxon>
        <taxon>Eutreptiella</taxon>
    </lineage>
</organism>
<reference evidence="1" key="1">
    <citation type="submission" date="2021-01" db="EMBL/GenBank/DDBJ databases">
        <authorList>
            <person name="Corre E."/>
            <person name="Pelletier E."/>
            <person name="Niang G."/>
            <person name="Scheremetjew M."/>
            <person name="Finn R."/>
            <person name="Kale V."/>
            <person name="Holt S."/>
            <person name="Cochrane G."/>
            <person name="Meng A."/>
            <person name="Brown T."/>
            <person name="Cohen L."/>
        </authorList>
    </citation>
    <scope>NUCLEOTIDE SEQUENCE</scope>
    <source>
        <strain evidence="1">CCMP1594</strain>
    </source>
</reference>
<sequence length="101" mass="11522">MRRQCGCSFGLTHKGTNVEKGPTEDEYARNWSEKGCVQNLFSQHNYTPRKPQFRAKPLHHNKPFEKRWSGCKAVVNAMVAVGMHWPPSVGVWGRRIASDVL</sequence>
<accession>A0A6T2K2D9</accession>
<name>A0A6T2K2D9_9EUGL</name>
<gene>
    <name evidence="1" type="ORF">EGYM00163_LOCUS47946</name>
    <name evidence="2" type="ORF">EGYM00163_LOCUS47947</name>
</gene>
<dbReference type="AlphaFoldDB" id="A0A6T2K2D9"/>
<dbReference type="EMBL" id="HBJA01139255">
    <property type="protein sequence ID" value="CAE0836582.1"/>
    <property type="molecule type" value="Transcribed_RNA"/>
</dbReference>
<evidence type="ECO:0000313" key="2">
    <source>
        <dbReference type="EMBL" id="CAE0836583.1"/>
    </source>
</evidence>
<protein>
    <submittedName>
        <fullName evidence="1">Uncharacterized protein</fullName>
    </submittedName>
</protein>
<dbReference type="EMBL" id="HBJA01139256">
    <property type="protein sequence ID" value="CAE0836583.1"/>
    <property type="molecule type" value="Transcribed_RNA"/>
</dbReference>